<feature type="domain" description="Thioesterase" evidence="2">
    <location>
        <begin position="24"/>
        <end position="254"/>
    </location>
</feature>
<protein>
    <submittedName>
        <fullName evidence="3">Alpha/beta fold hydrolase</fullName>
    </submittedName>
</protein>
<keyword evidence="3" id="KW-0378">Hydrolase</keyword>
<dbReference type="PANTHER" id="PTHR11487:SF0">
    <property type="entry name" value="S-ACYL FATTY ACID SYNTHASE THIOESTERASE, MEDIUM CHAIN"/>
    <property type="match status" value="1"/>
</dbReference>
<dbReference type="Proteomes" id="UP001649473">
    <property type="component" value="Chromosome"/>
</dbReference>
<keyword evidence="4" id="KW-1185">Reference proteome</keyword>
<dbReference type="Pfam" id="PF00975">
    <property type="entry name" value="Thioesterase"/>
    <property type="match status" value="1"/>
</dbReference>
<accession>A0ABY3TE07</accession>
<dbReference type="InterPro" id="IPR029058">
    <property type="entry name" value="AB_hydrolase_fold"/>
</dbReference>
<dbReference type="PANTHER" id="PTHR11487">
    <property type="entry name" value="THIOESTERASE"/>
    <property type="match status" value="1"/>
</dbReference>
<dbReference type="RefSeq" id="WP_237583734.1">
    <property type="nucleotide sequence ID" value="NZ_CP083439.1"/>
</dbReference>
<gene>
    <name evidence="3" type="ORF">KYT88_01400</name>
</gene>
<comment type="similarity">
    <text evidence="1">Belongs to the thioesterase family.</text>
</comment>
<evidence type="ECO:0000259" key="2">
    <source>
        <dbReference type="Pfam" id="PF00975"/>
    </source>
</evidence>
<organism evidence="3 4">
    <name type="scientific">Clavibacter seminis</name>
    <dbReference type="NCBI Taxonomy" id="2860285"/>
    <lineage>
        <taxon>Bacteria</taxon>
        <taxon>Bacillati</taxon>
        <taxon>Actinomycetota</taxon>
        <taxon>Actinomycetes</taxon>
        <taxon>Micrococcales</taxon>
        <taxon>Microbacteriaceae</taxon>
        <taxon>Clavibacter</taxon>
    </lineage>
</organism>
<evidence type="ECO:0000313" key="4">
    <source>
        <dbReference type="Proteomes" id="UP001649473"/>
    </source>
</evidence>
<proteinExistence type="inferred from homology"/>
<dbReference type="InterPro" id="IPR001031">
    <property type="entry name" value="Thioesterase"/>
</dbReference>
<dbReference type="EMBL" id="CP083439">
    <property type="protein sequence ID" value="UKF25382.1"/>
    <property type="molecule type" value="Genomic_DNA"/>
</dbReference>
<evidence type="ECO:0000256" key="1">
    <source>
        <dbReference type="ARBA" id="ARBA00007169"/>
    </source>
</evidence>
<reference evidence="4" key="1">
    <citation type="submission" date="2024-08" db="EMBL/GenBank/DDBJ databases">
        <title>Description of the novel species Clavibacter lycopersicum isolated from tomato seeds.</title>
        <authorList>
            <person name="Arizala E.D."/>
            <person name="Dobhal S."/>
            <person name="Alvarez A."/>
            <person name="Arif M."/>
        </authorList>
    </citation>
    <scope>NUCLEOTIDE SEQUENCE [LARGE SCALE GENOMIC DNA]</scope>
    <source>
        <strain evidence="4">A6099</strain>
    </source>
</reference>
<name>A0ABY3TE07_9MICO</name>
<dbReference type="SUPFAM" id="SSF53474">
    <property type="entry name" value="alpha/beta-Hydrolases"/>
    <property type="match status" value="1"/>
</dbReference>
<evidence type="ECO:0000313" key="3">
    <source>
        <dbReference type="EMBL" id="UKF25382.1"/>
    </source>
</evidence>
<dbReference type="GO" id="GO:0016787">
    <property type="term" value="F:hydrolase activity"/>
    <property type="evidence" value="ECO:0007669"/>
    <property type="project" value="UniProtKB-KW"/>
</dbReference>
<dbReference type="Gene3D" id="3.40.50.1820">
    <property type="entry name" value="alpha/beta hydrolase"/>
    <property type="match status" value="1"/>
</dbReference>
<sequence length="272" mass="28696">MIETPRAEGGCLRRIAPAPDARVRLLCLPHAGGAATAYRGWAPFAPRGVEVLAVQYSGRGDRYGDPVSPDLDTLAAEVAEAVDALPERLPVVLFGHSMGALVAYETARVLAARGRPAARLVVSGRRAPTVRWGGTLHRQDDAALVADLERQGGTAPEILADDDMRRTVLACLRDDYRLVETHRTAPGPGPGCPVSVFSGDADPELRPAEAEAWHLLVAGGGPDSGADSGTGLRVFRGGHFYLAERPAEVVEAIASLLDPALAFPTQAEAMFP</sequence>
<dbReference type="InterPro" id="IPR012223">
    <property type="entry name" value="TEII"/>
</dbReference>